<proteinExistence type="predicted"/>
<reference evidence="2 3" key="1">
    <citation type="submission" date="2019-07" db="EMBL/GenBank/DDBJ databases">
        <title>Whole genome shotgun sequence of Acetobacter indonesiensis NBRC 16471.</title>
        <authorList>
            <person name="Hosoyama A."/>
            <person name="Uohara A."/>
            <person name="Ohji S."/>
            <person name="Ichikawa N."/>
        </authorList>
    </citation>
    <scope>NUCLEOTIDE SEQUENCE [LARGE SCALE GENOMIC DNA]</scope>
    <source>
        <strain evidence="2 3">NBRC 16471</strain>
    </source>
</reference>
<dbReference type="Proteomes" id="UP000321104">
    <property type="component" value="Unassembled WGS sequence"/>
</dbReference>
<protein>
    <submittedName>
        <fullName evidence="2">Uncharacterized protein</fullName>
    </submittedName>
</protein>
<accession>A0A6N3T9P9</accession>
<dbReference type="AlphaFoldDB" id="A0A6N3T9P9"/>
<evidence type="ECO:0000313" key="2">
    <source>
        <dbReference type="EMBL" id="GEN04888.1"/>
    </source>
</evidence>
<sequence length="59" mass="6439">MVAVVAPDLRFGRSPGGLLCCCADPLQEQYTAHIVDDISQSNPRGNSRYAYGPDEQSRL</sequence>
<name>A0A6N3T9P9_9PROT</name>
<comment type="caution">
    <text evidence="2">The sequence shown here is derived from an EMBL/GenBank/DDBJ whole genome shotgun (WGS) entry which is preliminary data.</text>
</comment>
<organism evidence="2 3">
    <name type="scientific">Acetobacter indonesiensis</name>
    <dbReference type="NCBI Taxonomy" id="104101"/>
    <lineage>
        <taxon>Bacteria</taxon>
        <taxon>Pseudomonadati</taxon>
        <taxon>Pseudomonadota</taxon>
        <taxon>Alphaproteobacteria</taxon>
        <taxon>Acetobacterales</taxon>
        <taxon>Acetobacteraceae</taxon>
        <taxon>Acetobacter</taxon>
    </lineage>
</organism>
<evidence type="ECO:0000313" key="3">
    <source>
        <dbReference type="Proteomes" id="UP000321104"/>
    </source>
</evidence>
<evidence type="ECO:0000256" key="1">
    <source>
        <dbReference type="SAM" id="MobiDB-lite"/>
    </source>
</evidence>
<gene>
    <name evidence="2" type="ORF">AIN02nite_29130</name>
</gene>
<feature type="region of interest" description="Disordered" evidence="1">
    <location>
        <begin position="37"/>
        <end position="59"/>
    </location>
</feature>
<dbReference type="EMBL" id="BJXQ01000036">
    <property type="protein sequence ID" value="GEN04888.1"/>
    <property type="molecule type" value="Genomic_DNA"/>
</dbReference>